<evidence type="ECO:0000256" key="1">
    <source>
        <dbReference type="ARBA" id="ARBA00005054"/>
    </source>
</evidence>
<dbReference type="AlphaFoldDB" id="A0A126QKZ6"/>
<name>A0A126QKZ6_9BACT</name>
<dbReference type="RefSeq" id="WP_066801032.1">
    <property type="nucleotide sequence ID" value="NZ_CP014206.1"/>
</dbReference>
<dbReference type="OrthoDB" id="9806170at2"/>
<dbReference type="SUPFAM" id="SSF53328">
    <property type="entry name" value="Formyltransferase"/>
    <property type="match status" value="1"/>
</dbReference>
<evidence type="ECO:0000256" key="4">
    <source>
        <dbReference type="HAMAP-Rule" id="MF_01930"/>
    </source>
</evidence>
<dbReference type="Pfam" id="PF00551">
    <property type="entry name" value="Formyl_trans_N"/>
    <property type="match status" value="1"/>
</dbReference>
<dbReference type="HAMAP" id="MF_01930">
    <property type="entry name" value="PurN"/>
    <property type="match status" value="1"/>
</dbReference>
<dbReference type="Gene3D" id="3.40.50.170">
    <property type="entry name" value="Formyl transferase, N-terminal domain"/>
    <property type="match status" value="1"/>
</dbReference>
<keyword evidence="8" id="KW-1185">Reference proteome</keyword>
<evidence type="ECO:0000313" key="9">
    <source>
        <dbReference type="Proteomes" id="UP000295506"/>
    </source>
</evidence>
<feature type="binding site" evidence="4">
    <location>
        <position position="66"/>
    </location>
    <ligand>
        <name>(6R)-10-formyltetrahydrofolate</name>
        <dbReference type="ChEBI" id="CHEBI:195366"/>
    </ligand>
</feature>
<dbReference type="Proteomes" id="UP000295506">
    <property type="component" value="Unassembled WGS sequence"/>
</dbReference>
<dbReference type="GO" id="GO:0005829">
    <property type="term" value="C:cytosol"/>
    <property type="evidence" value="ECO:0007669"/>
    <property type="project" value="TreeGrafter"/>
</dbReference>
<reference evidence="6 8" key="1">
    <citation type="journal article" date="2016" name="Front. Microbiol.">
        <title>Genome Sequence of the Piezophilic, Mesophilic Sulfate-Reducing Bacterium Desulfovibrio indicus J2T.</title>
        <authorList>
            <person name="Cao J."/>
            <person name="Maignien L."/>
            <person name="Shao Z."/>
            <person name="Alain K."/>
            <person name="Jebbar M."/>
        </authorList>
    </citation>
    <scope>NUCLEOTIDE SEQUENCE [LARGE SCALE GENOMIC DNA]</scope>
    <source>
        <strain evidence="6 8">J2</strain>
    </source>
</reference>
<dbReference type="EC" id="2.1.2.2" evidence="4"/>
<dbReference type="GO" id="GO:0004644">
    <property type="term" value="F:phosphoribosylglycinamide formyltransferase activity"/>
    <property type="evidence" value="ECO:0007669"/>
    <property type="project" value="UniProtKB-UniRule"/>
</dbReference>
<organism evidence="7 9">
    <name type="scientific">Pseudodesulfovibrio indicus</name>
    <dbReference type="NCBI Taxonomy" id="1716143"/>
    <lineage>
        <taxon>Bacteria</taxon>
        <taxon>Pseudomonadati</taxon>
        <taxon>Thermodesulfobacteriota</taxon>
        <taxon>Desulfovibrionia</taxon>
        <taxon>Desulfovibrionales</taxon>
        <taxon>Desulfovibrionaceae</taxon>
    </lineage>
</organism>
<feature type="active site" description="Proton donor" evidence="4">
    <location>
        <position position="113"/>
    </location>
</feature>
<evidence type="ECO:0000256" key="2">
    <source>
        <dbReference type="ARBA" id="ARBA00022679"/>
    </source>
</evidence>
<dbReference type="CDD" id="cd08645">
    <property type="entry name" value="FMT_core_GART"/>
    <property type="match status" value="1"/>
</dbReference>
<dbReference type="InterPro" id="IPR036477">
    <property type="entry name" value="Formyl_transf_N_sf"/>
</dbReference>
<reference evidence="7 9" key="2">
    <citation type="submission" date="2019-03" db="EMBL/GenBank/DDBJ databases">
        <title>Genomic Encyclopedia of Type Strains, Phase IV (KMG-IV): sequencing the most valuable type-strain genomes for metagenomic binning, comparative biology and taxonomic classification.</title>
        <authorList>
            <person name="Goeker M."/>
        </authorList>
    </citation>
    <scope>NUCLEOTIDE SEQUENCE [LARGE SCALE GENOMIC DNA]</scope>
    <source>
        <strain evidence="7 9">DSM 101483</strain>
    </source>
</reference>
<comment type="catalytic activity">
    <reaction evidence="4">
        <text>N(1)-(5-phospho-beta-D-ribosyl)glycinamide + (6R)-10-formyltetrahydrofolate = N(2)-formyl-N(1)-(5-phospho-beta-D-ribosyl)glycinamide + (6S)-5,6,7,8-tetrahydrofolate + H(+)</text>
        <dbReference type="Rhea" id="RHEA:15053"/>
        <dbReference type="ChEBI" id="CHEBI:15378"/>
        <dbReference type="ChEBI" id="CHEBI:57453"/>
        <dbReference type="ChEBI" id="CHEBI:143788"/>
        <dbReference type="ChEBI" id="CHEBI:147286"/>
        <dbReference type="ChEBI" id="CHEBI:195366"/>
        <dbReference type="EC" id="2.1.2.2"/>
    </reaction>
</comment>
<dbReference type="PANTHER" id="PTHR43369">
    <property type="entry name" value="PHOSPHORIBOSYLGLYCINAMIDE FORMYLTRANSFERASE"/>
    <property type="match status" value="1"/>
</dbReference>
<proteinExistence type="inferred from homology"/>
<dbReference type="GO" id="GO:0006189">
    <property type="term" value="P:'de novo' IMP biosynthetic process"/>
    <property type="evidence" value="ECO:0007669"/>
    <property type="project" value="UniProtKB-UniRule"/>
</dbReference>
<keyword evidence="2 4" id="KW-0808">Transferase</keyword>
<feature type="binding site" evidence="4">
    <location>
        <begin position="13"/>
        <end position="15"/>
    </location>
    <ligand>
        <name>N(1)-(5-phospho-beta-D-ribosyl)glycinamide</name>
        <dbReference type="ChEBI" id="CHEBI:143788"/>
    </ligand>
</feature>
<dbReference type="PANTHER" id="PTHR43369:SF2">
    <property type="entry name" value="PHOSPHORIBOSYLGLYCINAMIDE FORMYLTRANSFERASE"/>
    <property type="match status" value="1"/>
</dbReference>
<gene>
    <name evidence="4" type="primary">purN</name>
    <name evidence="6" type="ORF">AWY79_04820</name>
    <name evidence="7" type="ORF">EDC59_104108</name>
</gene>
<accession>A0A126QKZ6</accession>
<sequence>MPMPIAVLVSGGGSNLQAIIDRIEAGMLDAEIKVVVSNKADALGLTRAKNHHIPTRVLLHTEFDSRESFDEAMVQAIRESGVTPQGVVAMAGFMRMVTPVFLNAFKGRVVNIHPALLPSFPGVRGQSDAADYGVKIAGCTVHFVDEKMDHGAVIIQAAVPCQPGEGGDRLGSRILRLEHRVLPQALQWLAEDRLTVDGRFVHLKPSTRNLAIQPMADVDVETQALVWPPLEEGF</sequence>
<evidence type="ECO:0000259" key="5">
    <source>
        <dbReference type="Pfam" id="PF00551"/>
    </source>
</evidence>
<dbReference type="EMBL" id="SOBK01000004">
    <property type="protein sequence ID" value="TDT89115.1"/>
    <property type="molecule type" value="Genomic_DNA"/>
</dbReference>
<dbReference type="InterPro" id="IPR004607">
    <property type="entry name" value="GART"/>
</dbReference>
<dbReference type="Proteomes" id="UP000055611">
    <property type="component" value="Chromosome"/>
</dbReference>
<feature type="site" description="Raises pKa of active site His" evidence="4">
    <location>
        <position position="149"/>
    </location>
</feature>
<dbReference type="EMBL" id="CP014206">
    <property type="protein sequence ID" value="AMK10487.1"/>
    <property type="molecule type" value="Genomic_DNA"/>
</dbReference>
<protein>
    <recommendedName>
        <fullName evidence="4">Phosphoribosylglycinamide formyltransferase</fullName>
        <ecNumber evidence="4">2.1.2.2</ecNumber>
    </recommendedName>
    <alternativeName>
        <fullName evidence="4">5'-phosphoribosylglycinamide transformylase</fullName>
    </alternativeName>
    <alternativeName>
        <fullName evidence="4">GAR transformylase</fullName>
        <shortName evidence="4">GART</shortName>
    </alternativeName>
</protein>
<evidence type="ECO:0000313" key="8">
    <source>
        <dbReference type="Proteomes" id="UP000055611"/>
    </source>
</evidence>
<dbReference type="InterPro" id="IPR002376">
    <property type="entry name" value="Formyl_transf_N"/>
</dbReference>
<comment type="pathway">
    <text evidence="1 4">Purine metabolism; IMP biosynthesis via de novo pathway; N(2)-formyl-N(1)-(5-phospho-D-ribosyl)glycinamide from N(1)-(5-phospho-D-ribosyl)glycinamide (10-formyl THF route): step 1/1.</text>
</comment>
<evidence type="ECO:0000313" key="6">
    <source>
        <dbReference type="EMBL" id="AMK10487.1"/>
    </source>
</evidence>
<comment type="caution">
    <text evidence="4">Lacks conserved residue(s) required for the propagation of feature annotation.</text>
</comment>
<evidence type="ECO:0000256" key="3">
    <source>
        <dbReference type="ARBA" id="ARBA00022755"/>
    </source>
</evidence>
<evidence type="ECO:0000313" key="7">
    <source>
        <dbReference type="EMBL" id="TDT89115.1"/>
    </source>
</evidence>
<feature type="binding site" evidence="4">
    <location>
        <position position="111"/>
    </location>
    <ligand>
        <name>(6R)-10-formyltetrahydrofolate</name>
        <dbReference type="ChEBI" id="CHEBI:195366"/>
    </ligand>
</feature>
<comment type="function">
    <text evidence="4">Catalyzes the transfer of a formyl group from 10-formyltetrahydrofolate to 5-phospho-ribosyl-glycinamide (GAR), producing 5-phospho-ribosyl-N-formylglycinamide (FGAR) and tetrahydrofolate.</text>
</comment>
<keyword evidence="3 4" id="KW-0658">Purine biosynthesis</keyword>
<dbReference type="KEGG" id="dej:AWY79_04820"/>
<dbReference type="NCBIfam" id="TIGR00639">
    <property type="entry name" value="PurN"/>
    <property type="match status" value="1"/>
</dbReference>
<feature type="domain" description="Formyl transferase N-terminal" evidence="5">
    <location>
        <begin position="4"/>
        <end position="186"/>
    </location>
</feature>
<comment type="similarity">
    <text evidence="4">Belongs to the GART family.</text>
</comment>